<feature type="region of interest" description="Disordered" evidence="5">
    <location>
        <begin position="1"/>
        <end position="47"/>
    </location>
</feature>
<keyword evidence="6" id="KW-0472">Membrane</keyword>
<organism evidence="8 9">
    <name type="scientific">Eutypa lata (strain UCR-EL1)</name>
    <name type="common">Grapevine dieback disease fungus</name>
    <name type="synonym">Eutypa armeniacae</name>
    <dbReference type="NCBI Taxonomy" id="1287681"/>
    <lineage>
        <taxon>Eukaryota</taxon>
        <taxon>Fungi</taxon>
        <taxon>Dikarya</taxon>
        <taxon>Ascomycota</taxon>
        <taxon>Pezizomycotina</taxon>
        <taxon>Sordariomycetes</taxon>
        <taxon>Xylariomycetidae</taxon>
        <taxon>Xylariales</taxon>
        <taxon>Diatrypaceae</taxon>
        <taxon>Eutypa</taxon>
    </lineage>
</organism>
<dbReference type="GO" id="GO:0004553">
    <property type="term" value="F:hydrolase activity, hydrolyzing O-glycosyl compounds"/>
    <property type="evidence" value="ECO:0007669"/>
    <property type="project" value="InterPro"/>
</dbReference>
<evidence type="ECO:0000256" key="5">
    <source>
        <dbReference type="SAM" id="MobiDB-lite"/>
    </source>
</evidence>
<dbReference type="KEGG" id="ela:UCREL1_9153"/>
<dbReference type="EMBL" id="KB707146">
    <property type="protein sequence ID" value="EMR63891.1"/>
    <property type="molecule type" value="Genomic_DNA"/>
</dbReference>
<dbReference type="AlphaFoldDB" id="M7T240"/>
<dbReference type="eggNOG" id="ENOG502QUKB">
    <property type="taxonomic scope" value="Eukaryota"/>
</dbReference>
<dbReference type="OrthoDB" id="442731at2759"/>
<keyword evidence="4" id="KW-0175">Coiled coil</keyword>
<sequence>MRTSKQGVGGKPSGARDVQNDVQDENRRLKKRVAELETTGPNAELSRKLARYEKRIATLVSGRAATTTTATTTTATAPPTTGAANLQQQLNDREDTIKTLTQRVQIAEYSMKLAEDDRDKHIRSLATSTADRLSFMRQISDLKKQVKTGTATSTTPGTAALTAQIKGLESQLAAATIKRDAAVSARDIAILERDAARKDTKTVYSDDCQTKIDELDTKIADLKKSRDKYKKDRDDERDRRRRRQEEREALATQLDDMVKQLAECKKGKKQSDGEKKLQGEIDRLTKELAKAKKQNEKDKNLKDDVKRLTKELADAEKQLALIGSSDNENNLQAQVDRLTKDLADANSKATLNDLAASGDKRKSRQEIDRLNNELADAKAKLAAKGAPDSSANEKKLQDDVDRLTKELADAKKQLAAKGTSGSRSEINRLQNDLQALQARHTTVSDQAWERSIELRTHTEWKETLYPNRIKDYHAIWWGVEDWVASIYLAGGSKPGDIYLQYMKSNPATLQKLKNFVNQNKDIYPDKYPFEDFGLFVGIINRFLEQRVFNGIDRLYNHLEQVVRAMNMVEATMMTEKRTIEISRLLGFPGAYANPPQIPRRLVDDFLGGAIRLAEHFAASQWMWRVWSATPQAVEAAIKNCKTDAELTAALAKYNLVNHSANVQRFYWEDLAEQMGLPGKPTRAEIQSNIEVLASVSPELFLYTADKDGDFVDSTVAIDGAVGAAWPNGPFATSGRWITDADGVNVTYAGVNWPAAADIMIPEGLQYQSIEAIVSKIKSAGMNSIRLTYAIEMVDQIYDNGDQDIPIRDAIVDVLGEDDGTSIYNKIIENNPTLDSETTRLEVFDAVVSECAKQEIYVHLDNHVSKAGWCCQPFDGNSWWGDTYFSVDNWLRGLTYMADHGKSWPNLMSMSLRNELRQPLNNKTLFVDTYNWQEWYSYVRRGADAINEANADVLIFLSGLNSDTDLGPVVEGTNLEPGTETFTKEDFEGYGDKLVLELHIYDNIYGGGTDCNKVQEELSNEGFQTLTDGAANQFPILLTEFGFGQDEALTQDSYASCLIDYLRSQNAGWMIWVLSGSYYIREGEQDYDEPWGLLTHNWSEWRAPQFIENNLAPLAQATTEGLSKDPTSDDSSDNGSSGESLGTRAFDINRKGLRAWACSTGAFILGLYIFVGTRES</sequence>
<accession>M7T240</accession>
<name>M7T240_EUTLA</name>
<dbReference type="PANTHER" id="PTHR31263">
    <property type="entry name" value="CELLULASE FAMILY PROTEIN (AFU_ORTHOLOGUE AFUA_5G14560)"/>
    <property type="match status" value="1"/>
</dbReference>
<evidence type="ECO:0000259" key="7">
    <source>
        <dbReference type="Pfam" id="PF00150"/>
    </source>
</evidence>
<keyword evidence="2" id="KW-0378">Hydrolase</keyword>
<evidence type="ECO:0000256" key="6">
    <source>
        <dbReference type="SAM" id="Phobius"/>
    </source>
</evidence>
<dbReference type="InterPro" id="IPR017853">
    <property type="entry name" value="GH"/>
</dbReference>
<evidence type="ECO:0000313" key="9">
    <source>
        <dbReference type="Proteomes" id="UP000012174"/>
    </source>
</evidence>
<dbReference type="Proteomes" id="UP000012174">
    <property type="component" value="Unassembled WGS sequence"/>
</dbReference>
<feature type="region of interest" description="Disordered" evidence="5">
    <location>
        <begin position="225"/>
        <end position="248"/>
    </location>
</feature>
<dbReference type="PANTHER" id="PTHR31263:SF0">
    <property type="entry name" value="CELLULASE FAMILY PROTEIN (AFU_ORTHOLOGUE AFUA_5G14560)"/>
    <property type="match status" value="1"/>
</dbReference>
<evidence type="ECO:0000256" key="4">
    <source>
        <dbReference type="SAM" id="Coils"/>
    </source>
</evidence>
<dbReference type="HOGENOM" id="CLU_273634_0_0_1"/>
<dbReference type="GO" id="GO:0000272">
    <property type="term" value="P:polysaccharide catabolic process"/>
    <property type="evidence" value="ECO:0007669"/>
    <property type="project" value="InterPro"/>
</dbReference>
<gene>
    <name evidence="8" type="ORF">UCREL1_9153</name>
</gene>
<feature type="coiled-coil region" evidence="4">
    <location>
        <begin position="274"/>
        <end position="446"/>
    </location>
</feature>
<dbReference type="Pfam" id="PF00150">
    <property type="entry name" value="Cellulase"/>
    <property type="match status" value="1"/>
</dbReference>
<feature type="domain" description="Glycoside hydrolase family 5" evidence="7">
    <location>
        <begin position="763"/>
        <end position="1074"/>
    </location>
</feature>
<keyword evidence="6" id="KW-0812">Transmembrane</keyword>
<reference evidence="9" key="1">
    <citation type="journal article" date="2013" name="Genome Announc.">
        <title>Draft genome sequence of the grapevine dieback fungus Eutypa lata UCR-EL1.</title>
        <authorList>
            <person name="Blanco-Ulate B."/>
            <person name="Rolshausen P.E."/>
            <person name="Cantu D."/>
        </authorList>
    </citation>
    <scope>NUCLEOTIDE SEQUENCE [LARGE SCALE GENOMIC DNA]</scope>
    <source>
        <strain evidence="9">UCR-EL1</strain>
    </source>
</reference>
<keyword evidence="3" id="KW-0326">Glycosidase</keyword>
<evidence type="ECO:0000313" key="8">
    <source>
        <dbReference type="EMBL" id="EMR63891.1"/>
    </source>
</evidence>
<feature type="compositionally biased region" description="Basic and acidic residues" evidence="5">
    <location>
        <begin position="24"/>
        <end position="35"/>
    </location>
</feature>
<evidence type="ECO:0000256" key="2">
    <source>
        <dbReference type="ARBA" id="ARBA00022801"/>
    </source>
</evidence>
<feature type="transmembrane region" description="Helical" evidence="6">
    <location>
        <begin position="1152"/>
        <end position="1170"/>
    </location>
</feature>
<dbReference type="InterPro" id="IPR001547">
    <property type="entry name" value="Glyco_hydro_5"/>
</dbReference>
<keyword evidence="9" id="KW-1185">Reference proteome</keyword>
<evidence type="ECO:0000256" key="1">
    <source>
        <dbReference type="ARBA" id="ARBA00005641"/>
    </source>
</evidence>
<feature type="region of interest" description="Disordered" evidence="5">
    <location>
        <begin position="1118"/>
        <end position="1138"/>
    </location>
</feature>
<dbReference type="SUPFAM" id="SSF51445">
    <property type="entry name" value="(Trans)glycosidases"/>
    <property type="match status" value="1"/>
</dbReference>
<proteinExistence type="inferred from homology"/>
<comment type="similarity">
    <text evidence="1">Belongs to the glycosyl hydrolase 5 (cellulase A) family.</text>
</comment>
<evidence type="ECO:0000256" key="3">
    <source>
        <dbReference type="ARBA" id="ARBA00023295"/>
    </source>
</evidence>
<protein>
    <submittedName>
        <fullName evidence="8">Putative beta--galactanase protein</fullName>
    </submittedName>
</protein>
<keyword evidence="6" id="KW-1133">Transmembrane helix</keyword>
<dbReference type="Gene3D" id="3.20.20.80">
    <property type="entry name" value="Glycosidases"/>
    <property type="match status" value="1"/>
</dbReference>